<dbReference type="Pfam" id="PF06276">
    <property type="entry name" value="FhuF"/>
    <property type="match status" value="1"/>
</dbReference>
<evidence type="ECO:0000259" key="1">
    <source>
        <dbReference type="Pfam" id="PF06276"/>
    </source>
</evidence>
<gene>
    <name evidence="3" type="primary">fhuF</name>
    <name evidence="3" type="ORF">FBQ73_10390</name>
</gene>
<dbReference type="Pfam" id="PF11575">
    <property type="entry name" value="FhuF_C"/>
    <property type="match status" value="1"/>
</dbReference>
<evidence type="ECO:0000313" key="3">
    <source>
        <dbReference type="EMBL" id="TLX43048.1"/>
    </source>
</evidence>
<dbReference type="OrthoDB" id="8993954at2"/>
<feature type="domain" description="Ferric siderophore reductase C-terminal" evidence="2">
    <location>
        <begin position="213"/>
        <end position="233"/>
    </location>
</feature>
<dbReference type="InterPro" id="IPR008090">
    <property type="entry name" value="Fe_iron_reduct"/>
</dbReference>
<dbReference type="EMBL" id="VAUP01000022">
    <property type="protein sequence ID" value="TLX43048.1"/>
    <property type="molecule type" value="Genomic_DNA"/>
</dbReference>
<dbReference type="RefSeq" id="WP_138399404.1">
    <property type="nucleotide sequence ID" value="NZ_JBAFVI010000002.1"/>
</dbReference>
<dbReference type="GO" id="GO:0051537">
    <property type="term" value="F:2 iron, 2 sulfur cluster binding"/>
    <property type="evidence" value="ECO:0007669"/>
    <property type="project" value="InterPro"/>
</dbReference>
<evidence type="ECO:0000313" key="4">
    <source>
        <dbReference type="Proteomes" id="UP000305131"/>
    </source>
</evidence>
<dbReference type="AlphaFoldDB" id="A0A6C1KFK1"/>
<reference evidence="3 4" key="1">
    <citation type="submission" date="2019-05" db="EMBL/GenBank/DDBJ databases">
        <authorList>
            <person name="Zhou X."/>
        </authorList>
    </citation>
    <scope>NUCLEOTIDE SEQUENCE [LARGE SCALE GENOMIC DNA]</scope>
    <source>
        <strain evidence="3 4">DSM 432</strain>
    </source>
</reference>
<protein>
    <submittedName>
        <fullName evidence="3">Siderophore-iron reductase FhuF</fullName>
    </submittedName>
</protein>
<sequence length="257" mass="27637">MIPALAPIFHGPLEPYADTLVLPGDKSDAFPLSELLDPARLDAALDLVAAHFGGEDRRALASLFSIHYVHILMPVVVVANLMLGRHLPVALDDLAIVLDEDGLPDHFVLPHDGHVDGEADPFVRFKPLIFDHLEPVFAALSARSGLSTKVLWTNAANLFEAILRELEGTGQVPAAVAAGDLLAAAPRWPGGARNPFHAPVRYEPGPGGEGRWRRVCCVRYLLPKRGYCSNCPHVLAGKKRDDAKVAPGAISARLGSR</sequence>
<feature type="domain" description="Aerobactin siderophore biosynthesis IucA/IucC-like C-terminal" evidence="1">
    <location>
        <begin position="62"/>
        <end position="204"/>
    </location>
</feature>
<proteinExistence type="predicted"/>
<dbReference type="Proteomes" id="UP000305131">
    <property type="component" value="Unassembled WGS sequence"/>
</dbReference>
<dbReference type="GO" id="GO:0003824">
    <property type="term" value="F:catalytic activity"/>
    <property type="evidence" value="ECO:0007669"/>
    <property type="project" value="UniProtKB-ARBA"/>
</dbReference>
<accession>A0A6C1KFK1</accession>
<dbReference type="GeneID" id="95773860"/>
<organism evidence="3 4">
    <name type="scientific">Xanthobacter autotrophicus</name>
    <dbReference type="NCBI Taxonomy" id="280"/>
    <lineage>
        <taxon>Bacteria</taxon>
        <taxon>Pseudomonadati</taxon>
        <taxon>Pseudomonadota</taxon>
        <taxon>Alphaproteobacteria</taxon>
        <taxon>Hyphomicrobiales</taxon>
        <taxon>Xanthobacteraceae</taxon>
        <taxon>Xanthobacter</taxon>
    </lineage>
</organism>
<dbReference type="InterPro" id="IPR022770">
    <property type="entry name" value="IucA/IucC-like_C"/>
</dbReference>
<dbReference type="NCBIfam" id="TIGR03951">
    <property type="entry name" value="Fe_III_red_FhuF"/>
    <property type="match status" value="1"/>
</dbReference>
<name>A0A6C1KFK1_XANAU</name>
<evidence type="ECO:0000259" key="2">
    <source>
        <dbReference type="Pfam" id="PF11575"/>
    </source>
</evidence>
<dbReference type="InterPro" id="IPR024726">
    <property type="entry name" value="FhuF_C"/>
</dbReference>
<comment type="caution">
    <text evidence="3">The sequence shown here is derived from an EMBL/GenBank/DDBJ whole genome shotgun (WGS) entry which is preliminary data.</text>
</comment>